<dbReference type="Proteomes" id="UP000053327">
    <property type="component" value="Unassembled WGS sequence"/>
</dbReference>
<evidence type="ECO:0000256" key="1">
    <source>
        <dbReference type="SAM" id="Phobius"/>
    </source>
</evidence>
<proteinExistence type="predicted"/>
<sequence>MNKNFILKKNKNSVYAYVKKFPDFLKTISAKDEVNDGNNKTQCDKYKRTNSDKLDDTDNSFAKTCAKIAQHQKDIIGDVETNKPSLCKYINYWFYNKINSTTKTTYYSLLNKFFTEIDDLKFCTNYHYKNINTDSYTELTKLYDLYDNFNKFKDESLKAKPSKCDDVKQCIEIYEEYAPKCREDYNNELCINLINFKYEYDKHRSNAISCQSSMTYLEPIKSDLASIVLLPFVSMTLVSFIFIFLYKVCNNTILNIF</sequence>
<dbReference type="EMBL" id="KQ234712">
    <property type="protein sequence ID" value="KMZ89394.1"/>
    <property type="molecule type" value="Genomic_DNA"/>
</dbReference>
<reference evidence="3 4" key="1">
    <citation type="submission" date="2011-08" db="EMBL/GenBank/DDBJ databases">
        <title>The Genome Sequence of Plasmodium vivax Brazil I.</title>
        <authorList>
            <consortium name="The Broad Institute Genome Sequencing Platform"/>
            <consortium name="The Broad Institute Genome Sequencing Center for Infectious Disease"/>
            <person name="Neafsey D."/>
            <person name="Carlton J."/>
            <person name="Barnwell J."/>
            <person name="Collins W."/>
            <person name="Escalante A."/>
            <person name="Mullikin J."/>
            <person name="Saul A."/>
            <person name="Guigo R."/>
            <person name="Camara F."/>
            <person name="Young S.K."/>
            <person name="Zeng Q."/>
            <person name="Gargeya S."/>
            <person name="Fitzgerald M."/>
            <person name="Haas B."/>
            <person name="Abouelleil A."/>
            <person name="Alvarado L."/>
            <person name="Arachchi H.M."/>
            <person name="Berlin A."/>
            <person name="Brown A."/>
            <person name="Chapman S.B."/>
            <person name="Chen Z."/>
            <person name="Dunbar C."/>
            <person name="Freedman E."/>
            <person name="Gearin G."/>
            <person name="Gellesch M."/>
            <person name="Goldberg J."/>
            <person name="Griggs A."/>
            <person name="Gujja S."/>
            <person name="Heiman D."/>
            <person name="Howarth C."/>
            <person name="Larson L."/>
            <person name="Lui A."/>
            <person name="MacDonald P.J.P."/>
            <person name="Montmayeur A."/>
            <person name="Murphy C."/>
            <person name="Neiman D."/>
            <person name="Pearson M."/>
            <person name="Priest M."/>
            <person name="Roberts A."/>
            <person name="Saif S."/>
            <person name="Shea T."/>
            <person name="Shenoy N."/>
            <person name="Sisk P."/>
            <person name="Stolte C."/>
            <person name="Sykes S."/>
            <person name="Wortman J."/>
            <person name="Nusbaum C."/>
            <person name="Birren B."/>
        </authorList>
    </citation>
    <scope>NUCLEOTIDE SEQUENCE [LARGE SCALE GENOMIC DNA]</scope>
    <source>
        <strain evidence="3 4">Brazil I</strain>
    </source>
</reference>
<dbReference type="Pfam" id="PF05795">
    <property type="entry name" value="Plasmodium_Vir"/>
    <property type="match status" value="1"/>
</dbReference>
<dbReference type="AlphaFoldDB" id="A0A0J9T2R6"/>
<keyword evidence="1" id="KW-1133">Transmembrane helix</keyword>
<name>A0A0J9T2R6_PLAV1</name>
<dbReference type="EMBL" id="KQ234897">
    <property type="protein sequence ID" value="KMZ83423.1"/>
    <property type="molecule type" value="Genomic_DNA"/>
</dbReference>
<keyword evidence="1" id="KW-0472">Membrane</keyword>
<keyword evidence="1" id="KW-0812">Transmembrane</keyword>
<dbReference type="InterPro" id="IPR008780">
    <property type="entry name" value="Plasmodium_Vir"/>
</dbReference>
<evidence type="ECO:0000313" key="4">
    <source>
        <dbReference type="Proteomes" id="UP000053327"/>
    </source>
</evidence>
<accession>A0A0J9T2R6</accession>
<gene>
    <name evidence="3" type="ORF">PVBG_05905</name>
    <name evidence="2" type="ORF">PVBG_06109</name>
</gene>
<evidence type="ECO:0000313" key="2">
    <source>
        <dbReference type="EMBL" id="KMZ83423.1"/>
    </source>
</evidence>
<organism evidence="3 4">
    <name type="scientific">Plasmodium vivax (strain Brazil I)</name>
    <dbReference type="NCBI Taxonomy" id="1033975"/>
    <lineage>
        <taxon>Eukaryota</taxon>
        <taxon>Sar</taxon>
        <taxon>Alveolata</taxon>
        <taxon>Apicomplexa</taxon>
        <taxon>Aconoidasida</taxon>
        <taxon>Haemosporida</taxon>
        <taxon>Plasmodiidae</taxon>
        <taxon>Plasmodium</taxon>
        <taxon>Plasmodium (Plasmodium)</taxon>
    </lineage>
</organism>
<evidence type="ECO:0000313" key="3">
    <source>
        <dbReference type="EMBL" id="KMZ89394.1"/>
    </source>
</evidence>
<protein>
    <submittedName>
        <fullName evidence="3">Uncharacterized protein</fullName>
    </submittedName>
</protein>
<feature type="transmembrane region" description="Helical" evidence="1">
    <location>
        <begin position="224"/>
        <end position="246"/>
    </location>
</feature>